<organism evidence="11 12">
    <name type="scientific">Zongyangia hominis</name>
    <dbReference type="NCBI Taxonomy" id="2763677"/>
    <lineage>
        <taxon>Bacteria</taxon>
        <taxon>Bacillati</taxon>
        <taxon>Bacillota</taxon>
        <taxon>Clostridia</taxon>
        <taxon>Eubacteriales</taxon>
        <taxon>Oscillospiraceae</taxon>
        <taxon>Zongyangia</taxon>
    </lineage>
</organism>
<dbReference type="Pfam" id="PF03116">
    <property type="entry name" value="NQR2_RnfD_RnfE"/>
    <property type="match status" value="1"/>
</dbReference>
<dbReference type="GO" id="GO:0005886">
    <property type="term" value="C:plasma membrane"/>
    <property type="evidence" value="ECO:0007669"/>
    <property type="project" value="UniProtKB-SubCell"/>
</dbReference>
<keyword evidence="12" id="KW-1185">Reference proteome</keyword>
<evidence type="ECO:0000256" key="10">
    <source>
        <dbReference type="HAMAP-Rule" id="MF_00462"/>
    </source>
</evidence>
<feature type="transmembrane region" description="Helical" evidence="10">
    <location>
        <begin position="120"/>
        <end position="138"/>
    </location>
</feature>
<feature type="transmembrane region" description="Helical" evidence="10">
    <location>
        <begin position="251"/>
        <end position="268"/>
    </location>
</feature>
<dbReference type="AlphaFoldDB" id="A0A926EAC3"/>
<comment type="subcellular location">
    <subcellularLocation>
        <location evidence="10">Cell membrane</location>
        <topology evidence="10">Multi-pass membrane protein</topology>
    </subcellularLocation>
</comment>
<comment type="subunit">
    <text evidence="10">The complex is composed of six subunits: RnfA, RnfB, RnfC, RnfD, RnfE and RnfG.</text>
</comment>
<proteinExistence type="inferred from homology"/>
<dbReference type="GO" id="GO:0022900">
    <property type="term" value="P:electron transport chain"/>
    <property type="evidence" value="ECO:0007669"/>
    <property type="project" value="UniProtKB-UniRule"/>
</dbReference>
<feature type="transmembrane region" description="Helical" evidence="10">
    <location>
        <begin position="41"/>
        <end position="58"/>
    </location>
</feature>
<dbReference type="RefSeq" id="WP_262396441.1">
    <property type="nucleotide sequence ID" value="NZ_JACRTC010000001.1"/>
</dbReference>
<evidence type="ECO:0000256" key="3">
    <source>
        <dbReference type="ARBA" id="ARBA00022630"/>
    </source>
</evidence>
<feature type="transmembrane region" description="Helical" evidence="10">
    <location>
        <begin position="171"/>
        <end position="197"/>
    </location>
</feature>
<keyword evidence="10" id="KW-1003">Cell membrane</keyword>
<feature type="transmembrane region" description="Helical" evidence="10">
    <location>
        <begin position="204"/>
        <end position="222"/>
    </location>
</feature>
<reference evidence="11" key="1">
    <citation type="submission" date="2020-08" db="EMBL/GenBank/DDBJ databases">
        <title>Genome public.</title>
        <authorList>
            <person name="Liu C."/>
            <person name="Sun Q."/>
        </authorList>
    </citation>
    <scope>NUCLEOTIDE SEQUENCE</scope>
    <source>
        <strain evidence="11">NSJ-54</strain>
    </source>
</reference>
<evidence type="ECO:0000256" key="2">
    <source>
        <dbReference type="ARBA" id="ARBA00022553"/>
    </source>
</evidence>
<evidence type="ECO:0000313" key="12">
    <source>
        <dbReference type="Proteomes" id="UP000660861"/>
    </source>
</evidence>
<keyword evidence="3 10" id="KW-0285">Flavoprotein</keyword>
<evidence type="ECO:0000256" key="5">
    <source>
        <dbReference type="ARBA" id="ARBA00022692"/>
    </source>
</evidence>
<dbReference type="EMBL" id="JACRTC010000001">
    <property type="protein sequence ID" value="MBC8569335.1"/>
    <property type="molecule type" value="Genomic_DNA"/>
</dbReference>
<comment type="similarity">
    <text evidence="10">Belongs to the NqrB/RnfD family.</text>
</comment>
<comment type="caution">
    <text evidence="11">The sequence shown here is derived from an EMBL/GenBank/DDBJ whole genome shotgun (WGS) entry which is preliminary data.</text>
</comment>
<keyword evidence="7 10" id="KW-0249">Electron transport</keyword>
<feature type="transmembrane region" description="Helical" evidence="10">
    <location>
        <begin position="90"/>
        <end position="108"/>
    </location>
</feature>
<dbReference type="NCBIfam" id="TIGR01946">
    <property type="entry name" value="rnfD"/>
    <property type="match status" value="1"/>
</dbReference>
<evidence type="ECO:0000256" key="1">
    <source>
        <dbReference type="ARBA" id="ARBA00022448"/>
    </source>
</evidence>
<evidence type="ECO:0000256" key="6">
    <source>
        <dbReference type="ARBA" id="ARBA00022967"/>
    </source>
</evidence>
<name>A0A926EAC3_9FIRM</name>
<keyword evidence="1 10" id="KW-0813">Transport</keyword>
<comment type="function">
    <text evidence="10">Part of a membrane-bound complex that couples electron transfer with translocation of ions across the membrane.</text>
</comment>
<evidence type="ECO:0000313" key="11">
    <source>
        <dbReference type="EMBL" id="MBC8569335.1"/>
    </source>
</evidence>
<dbReference type="EC" id="7.-.-.-" evidence="10"/>
<keyword evidence="9 10" id="KW-0472">Membrane</keyword>
<gene>
    <name evidence="10" type="primary">rnfD</name>
    <name evidence="11" type="ORF">H8709_00635</name>
</gene>
<accession>A0A926EAC3</accession>
<feature type="transmembrane region" description="Helical" evidence="10">
    <location>
        <begin position="17"/>
        <end position="35"/>
    </location>
</feature>
<keyword evidence="5 10" id="KW-0812">Transmembrane</keyword>
<evidence type="ECO:0000256" key="9">
    <source>
        <dbReference type="ARBA" id="ARBA00023136"/>
    </source>
</evidence>
<dbReference type="PANTHER" id="PTHR30578:SF0">
    <property type="entry name" value="ION-TRANSLOCATING OXIDOREDUCTASE COMPLEX SUBUNIT D"/>
    <property type="match status" value="1"/>
</dbReference>
<keyword evidence="4 10" id="KW-0288">FMN</keyword>
<dbReference type="HAMAP" id="MF_00462">
    <property type="entry name" value="RsxD_RnfD"/>
    <property type="match status" value="1"/>
</dbReference>
<dbReference type="Proteomes" id="UP000660861">
    <property type="component" value="Unassembled WGS sequence"/>
</dbReference>
<dbReference type="GO" id="GO:0055085">
    <property type="term" value="P:transmembrane transport"/>
    <property type="evidence" value="ECO:0007669"/>
    <property type="project" value="InterPro"/>
</dbReference>
<evidence type="ECO:0000256" key="4">
    <source>
        <dbReference type="ARBA" id="ARBA00022643"/>
    </source>
</evidence>
<keyword evidence="2 10" id="KW-0597">Phosphoprotein</keyword>
<protein>
    <recommendedName>
        <fullName evidence="10">Ion-translocating oxidoreductase complex subunit D</fullName>
        <ecNumber evidence="10">7.-.-.-</ecNumber>
    </recommendedName>
    <alternativeName>
        <fullName evidence="10">Rnf electron transport complex subunit D</fullName>
    </alternativeName>
</protein>
<feature type="modified residue" description="FMN phosphoryl threonine" evidence="10">
    <location>
        <position position="153"/>
    </location>
</feature>
<comment type="cofactor">
    <cofactor evidence="10">
        <name>FMN</name>
        <dbReference type="ChEBI" id="CHEBI:58210"/>
    </cofactor>
</comment>
<dbReference type="InterPro" id="IPR011303">
    <property type="entry name" value="RnfD_bac"/>
</dbReference>
<dbReference type="PANTHER" id="PTHR30578">
    <property type="entry name" value="ELECTRON TRANSPORT COMPLEX PROTEIN RNFD"/>
    <property type="match status" value="1"/>
</dbReference>
<evidence type="ECO:0000256" key="7">
    <source>
        <dbReference type="ARBA" id="ARBA00022982"/>
    </source>
</evidence>
<sequence length="306" mass="32438">MVASSPHIKDAMTTQKIMLNVIIALTPALIASVIIFGFRALLVTAVCAVSCVMFEYLYRALLKKDNTTSDLSAVVTGMLLAFNLPVTIPIWMAVIGSFVSIVVVKQLFGGIGQNFANPAIVGRIVLFLSFSSAMSTWVEPFYYRSADVVATATPLALLSDPAAAIPSNMELFLGLTGGCLGETCALALLIGGVYLVARRIINPMAPVAFIGTVFVGSFLLGLDPVAQILSGGLMLGAIFMATDYATSPVTFWGKCIFGVGCGLITLLIRNFASYPEGVSFAILLMNILTPYIEKLTRPRVFGGAKA</sequence>
<dbReference type="InterPro" id="IPR004338">
    <property type="entry name" value="NqrB/RnfD"/>
</dbReference>
<keyword evidence="6 10" id="KW-1278">Translocase</keyword>
<keyword evidence="8 10" id="KW-1133">Transmembrane helix</keyword>
<evidence type="ECO:0000256" key="8">
    <source>
        <dbReference type="ARBA" id="ARBA00022989"/>
    </source>
</evidence>